<dbReference type="AlphaFoldDB" id="A0A0L0F5K9"/>
<protein>
    <recommendedName>
        <fullName evidence="3">Right handed beta helix domain-containing protein</fullName>
    </recommendedName>
</protein>
<dbReference type="EMBL" id="KQ247726">
    <property type="protein sequence ID" value="KNC72005.1"/>
    <property type="molecule type" value="Genomic_DNA"/>
</dbReference>
<dbReference type="GeneID" id="25915950"/>
<dbReference type="RefSeq" id="XP_014145907.1">
    <property type="nucleotide sequence ID" value="XM_014290432.1"/>
</dbReference>
<organism evidence="1 2">
    <name type="scientific">Sphaeroforma arctica JP610</name>
    <dbReference type="NCBI Taxonomy" id="667725"/>
    <lineage>
        <taxon>Eukaryota</taxon>
        <taxon>Ichthyosporea</taxon>
        <taxon>Ichthyophonida</taxon>
        <taxon>Sphaeroforma</taxon>
    </lineage>
</organism>
<evidence type="ECO:0000313" key="2">
    <source>
        <dbReference type="Proteomes" id="UP000054560"/>
    </source>
</evidence>
<dbReference type="Proteomes" id="UP000054560">
    <property type="component" value="Unassembled WGS sequence"/>
</dbReference>
<name>A0A0L0F5K9_9EUKA</name>
<accession>A0A0L0F5K9</accession>
<reference evidence="1 2" key="1">
    <citation type="submission" date="2011-02" db="EMBL/GenBank/DDBJ databases">
        <title>The Genome Sequence of Sphaeroforma arctica JP610.</title>
        <authorList>
            <consortium name="The Broad Institute Genome Sequencing Platform"/>
            <person name="Russ C."/>
            <person name="Cuomo C."/>
            <person name="Young S.K."/>
            <person name="Zeng Q."/>
            <person name="Gargeya S."/>
            <person name="Alvarado L."/>
            <person name="Berlin A."/>
            <person name="Chapman S.B."/>
            <person name="Chen Z."/>
            <person name="Freedman E."/>
            <person name="Gellesch M."/>
            <person name="Goldberg J."/>
            <person name="Griggs A."/>
            <person name="Gujja S."/>
            <person name="Heilman E."/>
            <person name="Heiman D."/>
            <person name="Howarth C."/>
            <person name="Mehta T."/>
            <person name="Neiman D."/>
            <person name="Pearson M."/>
            <person name="Roberts A."/>
            <person name="Saif S."/>
            <person name="Shea T."/>
            <person name="Shenoy N."/>
            <person name="Sisk P."/>
            <person name="Stolte C."/>
            <person name="Sykes S."/>
            <person name="White J."/>
            <person name="Yandava C."/>
            <person name="Burger G."/>
            <person name="Gray M.W."/>
            <person name="Holland P.W.H."/>
            <person name="King N."/>
            <person name="Lang F.B.F."/>
            <person name="Roger A.J."/>
            <person name="Ruiz-Trillo I."/>
            <person name="Haas B."/>
            <person name="Nusbaum C."/>
            <person name="Birren B."/>
        </authorList>
    </citation>
    <scope>NUCLEOTIDE SEQUENCE [LARGE SCALE GENOMIC DNA]</scope>
    <source>
        <strain evidence="1 2">JP610</strain>
    </source>
</reference>
<sequence>MVLQMTGGAIRSVYGDSLTLTNCSFANNKAYLLGGAVMAVGRVVATHSLFVENICSNPALIYHQT</sequence>
<feature type="non-terminal residue" evidence="1">
    <location>
        <position position="65"/>
    </location>
</feature>
<keyword evidence="2" id="KW-1185">Reference proteome</keyword>
<evidence type="ECO:0000313" key="1">
    <source>
        <dbReference type="EMBL" id="KNC72005.1"/>
    </source>
</evidence>
<gene>
    <name evidence="1" type="ORF">SARC_15446</name>
</gene>
<evidence type="ECO:0008006" key="3">
    <source>
        <dbReference type="Google" id="ProtNLM"/>
    </source>
</evidence>
<proteinExistence type="predicted"/>